<evidence type="ECO:0000313" key="9">
    <source>
        <dbReference type="EMBL" id="EHQ24991.1"/>
    </source>
</evidence>
<dbReference type="Proteomes" id="UP000002774">
    <property type="component" value="Chromosome"/>
</dbReference>
<evidence type="ECO:0000256" key="6">
    <source>
        <dbReference type="SAM" id="SignalP"/>
    </source>
</evidence>
<evidence type="ECO:0000256" key="3">
    <source>
        <dbReference type="ARBA" id="ARBA00022729"/>
    </source>
</evidence>
<dbReference type="InterPro" id="IPR012944">
    <property type="entry name" value="SusD_RagB_dom"/>
</dbReference>
<evidence type="ECO:0000256" key="1">
    <source>
        <dbReference type="ARBA" id="ARBA00004442"/>
    </source>
</evidence>
<accession>H1YA07</accession>
<dbReference type="CDD" id="cd08977">
    <property type="entry name" value="SusD"/>
    <property type="match status" value="1"/>
</dbReference>
<dbReference type="Gene3D" id="1.25.40.390">
    <property type="match status" value="1"/>
</dbReference>
<dbReference type="STRING" id="714943.Mucpa_0810"/>
<feature type="domain" description="SusD-like N-terminal" evidence="8">
    <location>
        <begin position="104"/>
        <end position="227"/>
    </location>
</feature>
<dbReference type="SUPFAM" id="SSF48452">
    <property type="entry name" value="TPR-like"/>
    <property type="match status" value="1"/>
</dbReference>
<sequence length="520" mass="56713">MTKIKYLLLLAVGFGAVSCAKLSETPQSFISASQFYKTQADAIAAVTAVYSLLNAGSNSVQTPYNTLFNTGMNFMGDDEGPGPGATNADVRSQAVLGHSSTGLRVLQIWQQHYAAIKKANIAIDTIPSISFDATLKARLVGESKFLRALYYFNLVRLYGDVPLVLHDQTSINLADLQVSRTPAATVYAQIEKDLTDAFAVLPVSYGSSDVGRATSGAAKALLSKVYLTESKWQSAVTAADAVIATGTYRLLTNYPDVFLPATKNGVEHIFSAQFKSNSQGQGNNQAPRSVLTGIPGIVSSYADQTVFYNVTDASKPDGIDHYFSVYKLYTTGDKRKTETFVTRFLSPSNGLYYGKLNDPKIAGDSVPFFNKYWDPSVVSNLSESGANVPIIRYAEVLLIDAEAENELNGPTAKAYSAINQIRARAGIAALTPGLSQDQFRQAVYLERRLEFVFEYQRWFDLIREKDPSGTGYQHGILEAALLKVGKTNVSKGLFGKFYLFPIPQQEIDNSNGKLTQNPGW</sequence>
<dbReference type="OrthoDB" id="5694214at2"/>
<protein>
    <submittedName>
        <fullName evidence="9">RagB/SusD domain-containing protein</fullName>
    </submittedName>
</protein>
<dbReference type="Pfam" id="PF14322">
    <property type="entry name" value="SusD-like_3"/>
    <property type="match status" value="1"/>
</dbReference>
<dbReference type="GO" id="GO:0009279">
    <property type="term" value="C:cell outer membrane"/>
    <property type="evidence" value="ECO:0007669"/>
    <property type="project" value="UniProtKB-SubCell"/>
</dbReference>
<evidence type="ECO:0000259" key="7">
    <source>
        <dbReference type="Pfam" id="PF07980"/>
    </source>
</evidence>
<dbReference type="InterPro" id="IPR011990">
    <property type="entry name" value="TPR-like_helical_dom_sf"/>
</dbReference>
<name>H1YA07_9SPHI</name>
<evidence type="ECO:0000313" key="10">
    <source>
        <dbReference type="Proteomes" id="UP000002774"/>
    </source>
</evidence>
<dbReference type="EMBL" id="CM001403">
    <property type="protein sequence ID" value="EHQ24991.1"/>
    <property type="molecule type" value="Genomic_DNA"/>
</dbReference>
<dbReference type="PROSITE" id="PS51257">
    <property type="entry name" value="PROKAR_LIPOPROTEIN"/>
    <property type="match status" value="1"/>
</dbReference>
<keyword evidence="4" id="KW-0472">Membrane</keyword>
<feature type="signal peptide" evidence="6">
    <location>
        <begin position="1"/>
        <end position="20"/>
    </location>
</feature>
<dbReference type="RefSeq" id="WP_008504614.1">
    <property type="nucleotide sequence ID" value="NZ_CM001403.1"/>
</dbReference>
<gene>
    <name evidence="9" type="ORF">Mucpa_0810</name>
</gene>
<keyword evidence="5" id="KW-0998">Cell outer membrane</keyword>
<dbReference type="InterPro" id="IPR033985">
    <property type="entry name" value="SusD-like_N"/>
</dbReference>
<evidence type="ECO:0000256" key="2">
    <source>
        <dbReference type="ARBA" id="ARBA00006275"/>
    </source>
</evidence>
<comment type="subcellular location">
    <subcellularLocation>
        <location evidence="1">Cell outer membrane</location>
    </subcellularLocation>
</comment>
<dbReference type="eggNOG" id="COG0702">
    <property type="taxonomic scope" value="Bacteria"/>
</dbReference>
<keyword evidence="3 6" id="KW-0732">Signal</keyword>
<keyword evidence="10" id="KW-1185">Reference proteome</keyword>
<dbReference type="AlphaFoldDB" id="H1YA07"/>
<evidence type="ECO:0000259" key="8">
    <source>
        <dbReference type="Pfam" id="PF14322"/>
    </source>
</evidence>
<evidence type="ECO:0000256" key="4">
    <source>
        <dbReference type="ARBA" id="ARBA00023136"/>
    </source>
</evidence>
<dbReference type="Pfam" id="PF07980">
    <property type="entry name" value="SusD_RagB"/>
    <property type="match status" value="1"/>
</dbReference>
<evidence type="ECO:0000256" key="5">
    <source>
        <dbReference type="ARBA" id="ARBA00023237"/>
    </source>
</evidence>
<reference evidence="9" key="1">
    <citation type="submission" date="2011-09" db="EMBL/GenBank/DDBJ databases">
        <title>The permanent draft genome of Mucilaginibacter paludis DSM 18603.</title>
        <authorList>
            <consortium name="US DOE Joint Genome Institute (JGI-PGF)"/>
            <person name="Lucas S."/>
            <person name="Han J."/>
            <person name="Lapidus A."/>
            <person name="Bruce D."/>
            <person name="Goodwin L."/>
            <person name="Pitluck S."/>
            <person name="Peters L."/>
            <person name="Kyrpides N."/>
            <person name="Mavromatis K."/>
            <person name="Ivanova N."/>
            <person name="Mikhailova N."/>
            <person name="Held B."/>
            <person name="Detter J.C."/>
            <person name="Tapia R."/>
            <person name="Han C."/>
            <person name="Land M."/>
            <person name="Hauser L."/>
            <person name="Markowitz V."/>
            <person name="Cheng J.-F."/>
            <person name="Hugenholtz P."/>
            <person name="Woyke T."/>
            <person name="Wu D."/>
            <person name="Tindall B."/>
            <person name="Brambilla E."/>
            <person name="Klenk H.-P."/>
            <person name="Eisen J.A."/>
        </authorList>
    </citation>
    <scope>NUCLEOTIDE SEQUENCE [LARGE SCALE GENOMIC DNA]</scope>
    <source>
        <strain evidence="9">DSM 18603</strain>
    </source>
</reference>
<feature type="chain" id="PRO_5003557619" evidence="6">
    <location>
        <begin position="21"/>
        <end position="520"/>
    </location>
</feature>
<organism evidence="9 10">
    <name type="scientific">Mucilaginibacter paludis DSM 18603</name>
    <dbReference type="NCBI Taxonomy" id="714943"/>
    <lineage>
        <taxon>Bacteria</taxon>
        <taxon>Pseudomonadati</taxon>
        <taxon>Bacteroidota</taxon>
        <taxon>Sphingobacteriia</taxon>
        <taxon>Sphingobacteriales</taxon>
        <taxon>Sphingobacteriaceae</taxon>
        <taxon>Mucilaginibacter</taxon>
    </lineage>
</organism>
<dbReference type="HOGENOM" id="CLU_015553_1_3_10"/>
<proteinExistence type="inferred from homology"/>
<feature type="domain" description="RagB/SusD" evidence="7">
    <location>
        <begin position="317"/>
        <end position="520"/>
    </location>
</feature>
<comment type="similarity">
    <text evidence="2">Belongs to the SusD family.</text>
</comment>